<evidence type="ECO:0000256" key="5">
    <source>
        <dbReference type="ARBA" id="ARBA00023002"/>
    </source>
</evidence>
<dbReference type="PANTHER" id="PTHR23023">
    <property type="entry name" value="DIMETHYLANILINE MONOOXYGENASE"/>
    <property type="match status" value="1"/>
</dbReference>
<dbReference type="EMBL" id="MPUH01000174">
    <property type="protein sequence ID" value="OMJ87552.1"/>
    <property type="molecule type" value="Genomic_DNA"/>
</dbReference>
<organism evidence="6 7">
    <name type="scientific">Stentor coeruleus</name>
    <dbReference type="NCBI Taxonomy" id="5963"/>
    <lineage>
        <taxon>Eukaryota</taxon>
        <taxon>Sar</taxon>
        <taxon>Alveolata</taxon>
        <taxon>Ciliophora</taxon>
        <taxon>Postciliodesmatophora</taxon>
        <taxon>Heterotrichea</taxon>
        <taxon>Heterotrichida</taxon>
        <taxon>Stentoridae</taxon>
        <taxon>Stentor</taxon>
    </lineage>
</organism>
<evidence type="ECO:0000256" key="2">
    <source>
        <dbReference type="ARBA" id="ARBA00022630"/>
    </source>
</evidence>
<dbReference type="OrthoDB" id="438988at2759"/>
<keyword evidence="2" id="KW-0285">Flavoprotein</keyword>
<keyword evidence="5" id="KW-0560">Oxidoreductase</keyword>
<accession>A0A1R2CEW4</accession>
<dbReference type="InterPro" id="IPR020946">
    <property type="entry name" value="Flavin_mOase-like"/>
</dbReference>
<dbReference type="InterPro" id="IPR000960">
    <property type="entry name" value="Flavin_mOase"/>
</dbReference>
<evidence type="ECO:0000256" key="3">
    <source>
        <dbReference type="ARBA" id="ARBA00022827"/>
    </source>
</evidence>
<evidence type="ECO:0008006" key="8">
    <source>
        <dbReference type="Google" id="ProtNLM"/>
    </source>
</evidence>
<dbReference type="PIRSF" id="PIRSF000332">
    <property type="entry name" value="FMO"/>
    <property type="match status" value="1"/>
</dbReference>
<sequence>MEVCIIGAGYFGISAAKTCLDHNLKPFVLNKTSRIGGVWNGLPEQIGVWDSLHTNGSKYLFSYSDHLWPSEDPAYPSVSQVMDYLDSYIQKHHLASCIHHNCEVLHVEKIDNYFLVRWKNHYEIREKIFSYVIVATGKLSKESSQFRNTEKFKGLILKGGFYREPSVLAGKKVVCIGRSFTGCDISLEALKVGAKVTQIYKRKYIYNKRFAKGLPTDFFIYNPSVLRESMKFPLSLSLIEKVNSITIKSHGNPGTLAPEWHISQEEAKNNIFPTVIQSDDYNEAIKNKKITLIKGKAVDLYKDGVVLEDGSKIEADVIVLCMGYETNLDFLSESIKSTIEYKPENKDSALSIYRLVLHPDIPGLAFVGLLMTGAPGRGDLQSEIAIRWFKGILNITEGEMRKGIEDEKKMRNHFGEYPWNYVGHLLLPEYLRILNMKVDIDGIKKKLGYKGPVIPQFLFMNREGQNDLAKKAVEQIKAQYPKL</sequence>
<evidence type="ECO:0000256" key="1">
    <source>
        <dbReference type="ARBA" id="ARBA00009183"/>
    </source>
</evidence>
<evidence type="ECO:0000313" key="6">
    <source>
        <dbReference type="EMBL" id="OMJ87552.1"/>
    </source>
</evidence>
<dbReference type="GO" id="GO:0004499">
    <property type="term" value="F:N,N-dimethylaniline monooxygenase activity"/>
    <property type="evidence" value="ECO:0007669"/>
    <property type="project" value="InterPro"/>
</dbReference>
<comment type="similarity">
    <text evidence="1">Belongs to the FMO family.</text>
</comment>
<keyword evidence="7" id="KW-1185">Reference proteome</keyword>
<keyword evidence="4" id="KW-0521">NADP</keyword>
<proteinExistence type="inferred from homology"/>
<dbReference type="AlphaFoldDB" id="A0A1R2CEW4"/>
<evidence type="ECO:0000313" key="7">
    <source>
        <dbReference type="Proteomes" id="UP000187209"/>
    </source>
</evidence>
<dbReference type="Proteomes" id="UP000187209">
    <property type="component" value="Unassembled WGS sequence"/>
</dbReference>
<reference evidence="6 7" key="1">
    <citation type="submission" date="2016-11" db="EMBL/GenBank/DDBJ databases">
        <title>The macronuclear genome of Stentor coeruleus: a giant cell with tiny introns.</title>
        <authorList>
            <person name="Slabodnick M."/>
            <person name="Ruby J.G."/>
            <person name="Reiff S.B."/>
            <person name="Swart E.C."/>
            <person name="Gosai S."/>
            <person name="Prabakaran S."/>
            <person name="Witkowska E."/>
            <person name="Larue G.E."/>
            <person name="Fisher S."/>
            <person name="Freeman R.M."/>
            <person name="Gunawardena J."/>
            <person name="Chu W."/>
            <person name="Stover N.A."/>
            <person name="Gregory B.D."/>
            <person name="Nowacki M."/>
            <person name="Derisi J."/>
            <person name="Roy S.W."/>
            <person name="Marshall W.F."/>
            <person name="Sood P."/>
        </authorList>
    </citation>
    <scope>NUCLEOTIDE SEQUENCE [LARGE SCALE GENOMIC DNA]</scope>
    <source>
        <strain evidence="6">WM001</strain>
    </source>
</reference>
<protein>
    <recommendedName>
        <fullName evidence="8">Flavin-containing monooxygenase</fullName>
    </recommendedName>
</protein>
<dbReference type="SUPFAM" id="SSF51905">
    <property type="entry name" value="FAD/NAD(P)-binding domain"/>
    <property type="match status" value="2"/>
</dbReference>
<keyword evidence="3" id="KW-0274">FAD</keyword>
<dbReference type="InterPro" id="IPR050346">
    <property type="entry name" value="FMO-like"/>
</dbReference>
<name>A0A1R2CEW4_9CILI</name>
<dbReference type="PRINTS" id="PR00370">
    <property type="entry name" value="FMOXYGENASE"/>
</dbReference>
<comment type="caution">
    <text evidence="6">The sequence shown here is derived from an EMBL/GenBank/DDBJ whole genome shotgun (WGS) entry which is preliminary data.</text>
</comment>
<gene>
    <name evidence="6" type="ORF">SteCoe_10729</name>
</gene>
<evidence type="ECO:0000256" key="4">
    <source>
        <dbReference type="ARBA" id="ARBA00022857"/>
    </source>
</evidence>
<dbReference type="GO" id="GO:0050661">
    <property type="term" value="F:NADP binding"/>
    <property type="evidence" value="ECO:0007669"/>
    <property type="project" value="InterPro"/>
</dbReference>
<dbReference type="GO" id="GO:0050660">
    <property type="term" value="F:flavin adenine dinucleotide binding"/>
    <property type="evidence" value="ECO:0007669"/>
    <property type="project" value="InterPro"/>
</dbReference>
<dbReference type="Pfam" id="PF00743">
    <property type="entry name" value="FMO-like"/>
    <property type="match status" value="1"/>
</dbReference>
<dbReference type="Gene3D" id="3.50.50.60">
    <property type="entry name" value="FAD/NAD(P)-binding domain"/>
    <property type="match status" value="1"/>
</dbReference>
<dbReference type="InterPro" id="IPR036188">
    <property type="entry name" value="FAD/NAD-bd_sf"/>
</dbReference>